<dbReference type="AlphaFoldDB" id="K0SQ81"/>
<evidence type="ECO:0000256" key="1">
    <source>
        <dbReference type="SAM" id="MobiDB-lite"/>
    </source>
</evidence>
<dbReference type="Proteomes" id="UP000266841">
    <property type="component" value="Unassembled WGS sequence"/>
</dbReference>
<protein>
    <submittedName>
        <fullName evidence="2">Uncharacterized protein</fullName>
    </submittedName>
</protein>
<accession>K0SQ81</accession>
<evidence type="ECO:0000313" key="2">
    <source>
        <dbReference type="EMBL" id="EJK60527.1"/>
    </source>
</evidence>
<gene>
    <name evidence="2" type="ORF">THAOC_19090</name>
</gene>
<feature type="non-terminal residue" evidence="2">
    <location>
        <position position="1"/>
    </location>
</feature>
<reference evidence="2 3" key="1">
    <citation type="journal article" date="2012" name="Genome Biol.">
        <title>Genome and low-iron response of an oceanic diatom adapted to chronic iron limitation.</title>
        <authorList>
            <person name="Lommer M."/>
            <person name="Specht M."/>
            <person name="Roy A.S."/>
            <person name="Kraemer L."/>
            <person name="Andreson R."/>
            <person name="Gutowska M.A."/>
            <person name="Wolf J."/>
            <person name="Bergner S.V."/>
            <person name="Schilhabel M.B."/>
            <person name="Klostermeier U.C."/>
            <person name="Beiko R.G."/>
            <person name="Rosenstiel P."/>
            <person name="Hippler M."/>
            <person name="Laroche J."/>
        </authorList>
    </citation>
    <scope>NUCLEOTIDE SEQUENCE [LARGE SCALE GENOMIC DNA]</scope>
    <source>
        <strain evidence="2 3">CCMP1005</strain>
    </source>
</reference>
<proteinExistence type="predicted"/>
<keyword evidence="3" id="KW-1185">Reference proteome</keyword>
<organism evidence="2 3">
    <name type="scientific">Thalassiosira oceanica</name>
    <name type="common">Marine diatom</name>
    <dbReference type="NCBI Taxonomy" id="159749"/>
    <lineage>
        <taxon>Eukaryota</taxon>
        <taxon>Sar</taxon>
        <taxon>Stramenopiles</taxon>
        <taxon>Ochrophyta</taxon>
        <taxon>Bacillariophyta</taxon>
        <taxon>Coscinodiscophyceae</taxon>
        <taxon>Thalassiosirophycidae</taxon>
        <taxon>Thalassiosirales</taxon>
        <taxon>Thalassiosiraceae</taxon>
        <taxon>Thalassiosira</taxon>
    </lineage>
</organism>
<feature type="region of interest" description="Disordered" evidence="1">
    <location>
        <begin position="1"/>
        <end position="30"/>
    </location>
</feature>
<dbReference type="EMBL" id="AGNL01020960">
    <property type="protein sequence ID" value="EJK60527.1"/>
    <property type="molecule type" value="Genomic_DNA"/>
</dbReference>
<feature type="compositionally biased region" description="Basic and acidic residues" evidence="1">
    <location>
        <begin position="16"/>
        <end position="28"/>
    </location>
</feature>
<sequence>APKKKTVAQEEDRDQEEGCHQEEDRRQEVNSSASSIICAHAKLLDFPVLKSAYHIGQNVVTDTTVACASFTPPSASADIDSYDCLLVHVRPTGLPLISF</sequence>
<comment type="caution">
    <text evidence="2">The sequence shown here is derived from an EMBL/GenBank/DDBJ whole genome shotgun (WGS) entry which is preliminary data.</text>
</comment>
<evidence type="ECO:0000313" key="3">
    <source>
        <dbReference type="Proteomes" id="UP000266841"/>
    </source>
</evidence>
<name>K0SQ81_THAOC</name>